<evidence type="ECO:0000313" key="5">
    <source>
        <dbReference type="EMBL" id="ACL11163.1"/>
    </source>
</evidence>
<dbReference type="SUPFAM" id="SSF53613">
    <property type="entry name" value="Ribokinase-like"/>
    <property type="match status" value="1"/>
</dbReference>
<dbReference type="GO" id="GO:0016301">
    <property type="term" value="F:kinase activity"/>
    <property type="evidence" value="ECO:0007669"/>
    <property type="project" value="UniProtKB-KW"/>
</dbReference>
<dbReference type="GO" id="GO:0006796">
    <property type="term" value="P:phosphate-containing compound metabolic process"/>
    <property type="evidence" value="ECO:0007669"/>
    <property type="project" value="UniProtKB-ARBA"/>
</dbReference>
<dbReference type="Gene3D" id="3.40.1190.20">
    <property type="match status" value="1"/>
</dbReference>
<keyword evidence="3 5" id="KW-0418">Kinase</keyword>
<dbReference type="InterPro" id="IPR029056">
    <property type="entry name" value="Ribokinase-like"/>
</dbReference>
<sequence length="308" mass="32909">MGTPIHVSIGNFNIDIAVYIDKAPGIDESVNARDIDIRPGGAASNYAVAVSHYGHRAVLVASVADHLLVKSHLESIRRLGVDISHVTYLNASPGIVISVIYPDGSRSMIRSLGANAYLSPDKISQEILDSASVVHMATLHPERAAGIVERVHGAVVSYDPGIYVNTRRGTLEAVLKHVDILFLNSSEFNELTSKIKPGELFKLGVEVLVIKLGSKGAAAVLGDGSIYHAYVKPLGNPVDTTGAGDAFNAFFNASYIDTRNVMTALRHGVAAGALKTLCRGSILCWDRDLFIKHLELSTISKETGIPGF</sequence>
<name>B8D4Y2_DESA1</name>
<dbReference type="PANTHER" id="PTHR10584:SF166">
    <property type="entry name" value="RIBOKINASE"/>
    <property type="match status" value="1"/>
</dbReference>
<dbReference type="Pfam" id="PF00294">
    <property type="entry name" value="PfkB"/>
    <property type="match status" value="1"/>
</dbReference>
<evidence type="ECO:0000313" key="6">
    <source>
        <dbReference type="Proteomes" id="UP000006903"/>
    </source>
</evidence>
<comment type="similarity">
    <text evidence="1">Belongs to the carbohydrate kinase PfkB family.</text>
</comment>
<evidence type="ECO:0000256" key="3">
    <source>
        <dbReference type="ARBA" id="ARBA00022777"/>
    </source>
</evidence>
<feature type="domain" description="Carbohydrate kinase PfkB" evidence="4">
    <location>
        <begin position="7"/>
        <end position="286"/>
    </location>
</feature>
<evidence type="ECO:0000259" key="4">
    <source>
        <dbReference type="Pfam" id="PF00294"/>
    </source>
</evidence>
<protein>
    <submittedName>
        <fullName evidence="5">ATP-dependent 6-phosphofructokinase</fullName>
    </submittedName>
</protein>
<evidence type="ECO:0000256" key="2">
    <source>
        <dbReference type="ARBA" id="ARBA00022679"/>
    </source>
</evidence>
<dbReference type="STRING" id="490899.DKAM_0837"/>
<dbReference type="InterPro" id="IPR002139">
    <property type="entry name" value="Ribo/fructo_kinase"/>
</dbReference>
<dbReference type="RefSeq" id="WP_012608504.1">
    <property type="nucleotide sequence ID" value="NC_011766.1"/>
</dbReference>
<proteinExistence type="inferred from homology"/>
<dbReference type="HOGENOM" id="CLU_027634_2_2_2"/>
<accession>B8D4Y2</accession>
<gene>
    <name evidence="5" type="ordered locus">DKAM_0837</name>
</gene>
<dbReference type="PRINTS" id="PR00990">
    <property type="entry name" value="RIBOKINASE"/>
</dbReference>
<evidence type="ECO:0000256" key="1">
    <source>
        <dbReference type="ARBA" id="ARBA00010688"/>
    </source>
</evidence>
<dbReference type="KEGG" id="dka:DKAM_0837"/>
<keyword evidence="2" id="KW-0808">Transferase</keyword>
<dbReference type="InterPro" id="IPR011611">
    <property type="entry name" value="PfkB_dom"/>
</dbReference>
<dbReference type="EMBL" id="CP001140">
    <property type="protein sequence ID" value="ACL11163.1"/>
    <property type="molecule type" value="Genomic_DNA"/>
</dbReference>
<dbReference type="Proteomes" id="UP000006903">
    <property type="component" value="Chromosome"/>
</dbReference>
<dbReference type="eggNOG" id="arCOG00014">
    <property type="taxonomic scope" value="Archaea"/>
</dbReference>
<dbReference type="AlphaFoldDB" id="B8D4Y2"/>
<dbReference type="GeneID" id="7171784"/>
<dbReference type="PANTHER" id="PTHR10584">
    <property type="entry name" value="SUGAR KINASE"/>
    <property type="match status" value="1"/>
</dbReference>
<reference evidence="5 6" key="1">
    <citation type="journal article" date="2009" name="J. Bacteriol.">
        <title>Complete genome sequence of the anaerobic, protein-degrading hyperthermophilic crenarchaeon Desulfurococcus kamchatkensis.</title>
        <authorList>
            <person name="Ravin N.V."/>
            <person name="Mardanov A.V."/>
            <person name="Beletsky A.V."/>
            <person name="Kublanov I.V."/>
            <person name="Kolganova T.V."/>
            <person name="Lebedinsky A.V."/>
            <person name="Chernyh N.A."/>
            <person name="Bonch-Osmolovskaya E.A."/>
            <person name="Skryabin K.G."/>
        </authorList>
    </citation>
    <scope>NUCLEOTIDE SEQUENCE [LARGE SCALE GENOMIC DNA]</scope>
    <source>
        <strain evidence="6">DSM 18924 / JCM 16383 / VKM B-2413 / 1221n</strain>
    </source>
</reference>
<organism evidence="5 6">
    <name type="scientific">Desulfurococcus amylolyticus (strain DSM 18924 / JCM 16383 / VKM B-2413 / 1221n)</name>
    <name type="common">Desulfurococcus kamchatkensis</name>
    <dbReference type="NCBI Taxonomy" id="490899"/>
    <lineage>
        <taxon>Archaea</taxon>
        <taxon>Thermoproteota</taxon>
        <taxon>Thermoprotei</taxon>
        <taxon>Desulfurococcales</taxon>
        <taxon>Desulfurococcaceae</taxon>
        <taxon>Desulfurococcus</taxon>
    </lineage>
</organism>